<evidence type="ECO:0000313" key="2">
    <source>
        <dbReference type="Proteomes" id="UP000607559"/>
    </source>
</evidence>
<organism evidence="1 2">
    <name type="scientific">Puia dinghuensis</name>
    <dbReference type="NCBI Taxonomy" id="1792502"/>
    <lineage>
        <taxon>Bacteria</taxon>
        <taxon>Pseudomonadati</taxon>
        <taxon>Bacteroidota</taxon>
        <taxon>Chitinophagia</taxon>
        <taxon>Chitinophagales</taxon>
        <taxon>Chitinophagaceae</taxon>
        <taxon>Puia</taxon>
    </lineage>
</organism>
<gene>
    <name evidence="1" type="ORF">GCM10011511_21710</name>
</gene>
<reference evidence="1" key="1">
    <citation type="journal article" date="2014" name="Int. J. Syst. Evol. Microbiol.">
        <title>Complete genome sequence of Corynebacterium casei LMG S-19264T (=DSM 44701T), isolated from a smear-ripened cheese.</title>
        <authorList>
            <consortium name="US DOE Joint Genome Institute (JGI-PGF)"/>
            <person name="Walter F."/>
            <person name="Albersmeier A."/>
            <person name="Kalinowski J."/>
            <person name="Ruckert C."/>
        </authorList>
    </citation>
    <scope>NUCLEOTIDE SEQUENCE</scope>
    <source>
        <strain evidence="1">CGMCC 1.15448</strain>
    </source>
</reference>
<dbReference type="SUPFAM" id="SSF51126">
    <property type="entry name" value="Pectin lyase-like"/>
    <property type="match status" value="1"/>
</dbReference>
<dbReference type="PROSITE" id="PS51257">
    <property type="entry name" value="PROKAR_LIPOPROTEIN"/>
    <property type="match status" value="1"/>
</dbReference>
<dbReference type="Proteomes" id="UP000607559">
    <property type="component" value="Unassembled WGS sequence"/>
</dbReference>
<name>A0A8J2XR38_9BACT</name>
<reference evidence="1" key="2">
    <citation type="submission" date="2020-09" db="EMBL/GenBank/DDBJ databases">
        <authorList>
            <person name="Sun Q."/>
            <person name="Zhou Y."/>
        </authorList>
    </citation>
    <scope>NUCLEOTIDE SEQUENCE</scope>
    <source>
        <strain evidence="1">CGMCC 1.15448</strain>
    </source>
</reference>
<dbReference type="AlphaFoldDB" id="A0A8J2XR38"/>
<sequence>MKNSVNSLLAMMVVLMGCTKKDVISSSSITASTTSSTTTYYYQSGSSVTQTGKTWYSTISDTAAVEVTGAGTYVLTYSDIWSSGATTSTDSSSFYGLNAAVLATAGSSITLNNDSITTSGKGGNGVFSYGTSTVSLNTDTILCTGANAHGIYAAGGATLTATNIIATTSGSSASVIATDRGGGTVTVSGGSYSASGGNSAAVYSTGSITCTGSTLTTTGAEAVVVEGANSVTLKNCTIKSTYNKWGALVYQSYSGDASGASGVLTITGGSFTYTGTAGGLFYNTNDSATIYLTGVTLTNSCDTLIRAMEGAWGAGTATSGGGTLLVTSGQTLSGMLYADASSGVTLDLTNSSAYTGKINPGNVARTAKVILDATSTWTLTGDTYLTALSDATASYSNISANGYKLYVAGTRIL</sequence>
<dbReference type="InterPro" id="IPR011050">
    <property type="entry name" value="Pectin_lyase_fold/virulence"/>
</dbReference>
<keyword evidence="2" id="KW-1185">Reference proteome</keyword>
<accession>A0A8J2XR38</accession>
<dbReference type="RefSeq" id="WP_188931389.1">
    <property type="nucleotide sequence ID" value="NZ_BMJC01000002.1"/>
</dbReference>
<protein>
    <submittedName>
        <fullName evidence="1">Uncharacterized protein</fullName>
    </submittedName>
</protein>
<dbReference type="EMBL" id="BMJC01000002">
    <property type="protein sequence ID" value="GGA98059.1"/>
    <property type="molecule type" value="Genomic_DNA"/>
</dbReference>
<dbReference type="Gene3D" id="2.160.20.20">
    <property type="match status" value="1"/>
</dbReference>
<evidence type="ECO:0000313" key="1">
    <source>
        <dbReference type="EMBL" id="GGA98059.1"/>
    </source>
</evidence>
<dbReference type="InterPro" id="IPR012332">
    <property type="entry name" value="Autotransporter_pectin_lyase_C"/>
</dbReference>
<proteinExistence type="predicted"/>
<comment type="caution">
    <text evidence="1">The sequence shown here is derived from an EMBL/GenBank/DDBJ whole genome shotgun (WGS) entry which is preliminary data.</text>
</comment>